<feature type="transmembrane region" description="Helical" evidence="1">
    <location>
        <begin position="102"/>
        <end position="123"/>
    </location>
</feature>
<dbReference type="EMBL" id="CP159837">
    <property type="protein sequence ID" value="XCM39056.1"/>
    <property type="molecule type" value="Genomic_DNA"/>
</dbReference>
<keyword evidence="1" id="KW-0472">Membrane</keyword>
<evidence type="ECO:0000256" key="1">
    <source>
        <dbReference type="SAM" id="Phobius"/>
    </source>
</evidence>
<sequence length="278" mass="31062">MTRTKRIKFLSLTVAITISLLLIGAVLVVLGIFNSFLNWDIVGPQLEKILYGIFSTSLALGAFGVAITVVLGIQEIVNVVGSLNPNRLEEDAELPEAPKLTYVMYMLGMVAGLTVLVGGLSLVNHRVLLHRSGVFKRVAAEQMQKVENRFYQQVSLLTKPPKEKVPETLYDLVANVQKLSFVSGMTLYIPDPEDPEVIWSYNHWGSYDPKQGFSRLFVAKEFEEAIQQALQGQPELLNELNSRTGFQWYGVISNQQGKPIGVIRIDGNKSENFRDYSL</sequence>
<keyword evidence="1" id="KW-1133">Transmembrane helix</keyword>
<gene>
    <name evidence="2" type="ORF">ABWT76_001947</name>
</gene>
<protein>
    <submittedName>
        <fullName evidence="2">Uncharacterized protein</fullName>
    </submittedName>
</protein>
<evidence type="ECO:0000313" key="2">
    <source>
        <dbReference type="EMBL" id="XCM39056.1"/>
    </source>
</evidence>
<organism evidence="2">
    <name type="scientific">Planktothricoides raciborskii GIHE-MW2</name>
    <dbReference type="NCBI Taxonomy" id="2792601"/>
    <lineage>
        <taxon>Bacteria</taxon>
        <taxon>Bacillati</taxon>
        <taxon>Cyanobacteriota</taxon>
        <taxon>Cyanophyceae</taxon>
        <taxon>Oscillatoriophycideae</taxon>
        <taxon>Oscillatoriales</taxon>
        <taxon>Oscillatoriaceae</taxon>
        <taxon>Planktothricoides</taxon>
    </lineage>
</organism>
<reference evidence="2" key="1">
    <citation type="submission" date="2024-07" db="EMBL/GenBank/DDBJ databases">
        <authorList>
            <person name="Kim Y.J."/>
            <person name="Jeong J.Y."/>
        </authorList>
    </citation>
    <scope>NUCLEOTIDE SEQUENCE</scope>
    <source>
        <strain evidence="2">GIHE-MW2</strain>
    </source>
</reference>
<feature type="transmembrane region" description="Helical" evidence="1">
    <location>
        <begin position="12"/>
        <end position="37"/>
    </location>
</feature>
<accession>A0AAU8JJX3</accession>
<keyword evidence="1" id="KW-0812">Transmembrane</keyword>
<name>A0AAU8JJX3_9CYAN</name>
<dbReference type="AlphaFoldDB" id="A0AAU8JJX3"/>
<proteinExistence type="predicted"/>
<feature type="transmembrane region" description="Helical" evidence="1">
    <location>
        <begin position="49"/>
        <end position="73"/>
    </location>
</feature>
<dbReference type="RefSeq" id="WP_054469360.1">
    <property type="nucleotide sequence ID" value="NZ_CP159837.1"/>
</dbReference>